<dbReference type="EMBL" id="CP004374">
    <property type="protein sequence ID" value="AGM31021.1"/>
    <property type="molecule type" value="Genomic_DNA"/>
</dbReference>
<dbReference type="KEGG" id="mabb:MASS_4419"/>
<accession>A0AB33AH78</accession>
<reference evidence="1 2" key="1">
    <citation type="journal article" date="2013" name="Genome Announc.">
        <title>Complete Genome Sequence of Mycobacterium massiliense Clinical Strain Asan 50594, Belonging to the Type II Genotype.</title>
        <authorList>
            <person name="Kim B.J."/>
            <person name="Kim B.R."/>
            <person name="Hong S.H."/>
            <person name="Seok S.H."/>
            <person name="Kook Y.H."/>
            <person name="Kim B.J."/>
        </authorList>
    </citation>
    <scope>NUCLEOTIDE SEQUENCE [LARGE SCALE GENOMIC DNA]</scope>
    <source>
        <strain evidence="1 2">50594</strain>
    </source>
</reference>
<protein>
    <submittedName>
        <fullName evidence="1">Formate dehydrogenase</fullName>
    </submittedName>
</protein>
<name>A0AB33AH78_9MYCO</name>
<dbReference type="Proteomes" id="UP000013961">
    <property type="component" value="Chromosome"/>
</dbReference>
<organism evidence="1 2">
    <name type="scientific">Mycobacteroides abscessus subsp. bolletii 50594</name>
    <dbReference type="NCBI Taxonomy" id="1303024"/>
    <lineage>
        <taxon>Bacteria</taxon>
        <taxon>Bacillati</taxon>
        <taxon>Actinomycetota</taxon>
        <taxon>Actinomycetes</taxon>
        <taxon>Mycobacteriales</taxon>
        <taxon>Mycobacteriaceae</taxon>
        <taxon>Mycobacteroides</taxon>
        <taxon>Mycobacteroides abscessus</taxon>
    </lineage>
</organism>
<dbReference type="SUPFAM" id="SSF52283">
    <property type="entry name" value="Formate/glycerate dehydrogenase catalytic domain-like"/>
    <property type="match status" value="1"/>
</dbReference>
<dbReference type="Gene3D" id="3.40.50.720">
    <property type="entry name" value="NAD(P)-binding Rossmann-like Domain"/>
    <property type="match status" value="1"/>
</dbReference>
<sequence>MAKCVMVLYPDPLDGYPPKYARDSIPAIECYPDGSSLPSPDHDRLQTRRTTGLHLRSLIVEGGRFAGTGAVSYQQ</sequence>
<proteinExistence type="predicted"/>
<dbReference type="AlphaFoldDB" id="A0AB33AH78"/>
<gene>
    <name evidence="1" type="ORF">MASS_4419</name>
</gene>
<evidence type="ECO:0000313" key="1">
    <source>
        <dbReference type="EMBL" id="AGM31021.1"/>
    </source>
</evidence>
<evidence type="ECO:0000313" key="2">
    <source>
        <dbReference type="Proteomes" id="UP000013961"/>
    </source>
</evidence>